<reference evidence="1 2" key="1">
    <citation type="submission" date="2019-07" db="EMBL/GenBank/DDBJ databases">
        <title>Draft genome assembly of a fouling barnacle, Amphibalanus amphitrite (Darwin, 1854): The first reference genome for Thecostraca.</title>
        <authorList>
            <person name="Kim W."/>
        </authorList>
    </citation>
    <scope>NUCLEOTIDE SEQUENCE [LARGE SCALE GENOMIC DNA]</scope>
    <source>
        <strain evidence="1">SNU_AA5</strain>
        <tissue evidence="1">Soma without cirri and trophi</tissue>
    </source>
</reference>
<keyword evidence="2" id="KW-1185">Reference proteome</keyword>
<accession>A0A6A4X534</accession>
<sequence length="75" mass="8277">MYDILSNCCTIVQNTFSLMSRALNMSDERPTASLAAPPLTDAEFHNYLDTVGRLVLPKEMRVAVYRGGVTPSLRG</sequence>
<comment type="caution">
    <text evidence="1">The sequence shown here is derived from an EMBL/GenBank/DDBJ whole genome shotgun (WGS) entry which is preliminary data.</text>
</comment>
<name>A0A6A4X534_AMPAM</name>
<gene>
    <name evidence="1" type="primary">TBC1D25_0</name>
    <name evidence="1" type="ORF">FJT64_016051</name>
</gene>
<evidence type="ECO:0000313" key="2">
    <source>
        <dbReference type="Proteomes" id="UP000440578"/>
    </source>
</evidence>
<proteinExistence type="predicted"/>
<evidence type="ECO:0000313" key="1">
    <source>
        <dbReference type="EMBL" id="KAF0313393.1"/>
    </source>
</evidence>
<dbReference type="EMBL" id="VIIS01000095">
    <property type="protein sequence ID" value="KAF0313393.1"/>
    <property type="molecule type" value="Genomic_DNA"/>
</dbReference>
<organism evidence="1 2">
    <name type="scientific">Amphibalanus amphitrite</name>
    <name type="common">Striped barnacle</name>
    <name type="synonym">Balanus amphitrite</name>
    <dbReference type="NCBI Taxonomy" id="1232801"/>
    <lineage>
        <taxon>Eukaryota</taxon>
        <taxon>Metazoa</taxon>
        <taxon>Ecdysozoa</taxon>
        <taxon>Arthropoda</taxon>
        <taxon>Crustacea</taxon>
        <taxon>Multicrustacea</taxon>
        <taxon>Cirripedia</taxon>
        <taxon>Thoracica</taxon>
        <taxon>Thoracicalcarea</taxon>
        <taxon>Balanomorpha</taxon>
        <taxon>Balanoidea</taxon>
        <taxon>Balanidae</taxon>
        <taxon>Amphibalaninae</taxon>
        <taxon>Amphibalanus</taxon>
    </lineage>
</organism>
<dbReference type="AlphaFoldDB" id="A0A6A4X534"/>
<dbReference type="Proteomes" id="UP000440578">
    <property type="component" value="Unassembled WGS sequence"/>
</dbReference>
<protein>
    <submittedName>
        <fullName evidence="1">TBC1 domain family member 25</fullName>
    </submittedName>
</protein>
<dbReference type="OrthoDB" id="10264062at2759"/>